<evidence type="ECO:0000313" key="2">
    <source>
        <dbReference type="EMBL" id="MDN4615266.1"/>
    </source>
</evidence>
<organism evidence="2 3">
    <name type="scientific">Leifsonia williamsii</name>
    <dbReference type="NCBI Taxonomy" id="3035919"/>
    <lineage>
        <taxon>Bacteria</taxon>
        <taxon>Bacillati</taxon>
        <taxon>Actinomycetota</taxon>
        <taxon>Actinomycetes</taxon>
        <taxon>Micrococcales</taxon>
        <taxon>Microbacteriaceae</taxon>
        <taxon>Leifsonia</taxon>
    </lineage>
</organism>
<feature type="compositionally biased region" description="Acidic residues" evidence="1">
    <location>
        <begin position="10"/>
        <end position="22"/>
    </location>
</feature>
<dbReference type="Proteomes" id="UP001174208">
    <property type="component" value="Unassembled WGS sequence"/>
</dbReference>
<accession>A0ABT8KCU3</accession>
<comment type="caution">
    <text evidence="2">The sequence shown here is derived from an EMBL/GenBank/DDBJ whole genome shotgun (WGS) entry which is preliminary data.</text>
</comment>
<evidence type="ECO:0000313" key="3">
    <source>
        <dbReference type="Proteomes" id="UP001174208"/>
    </source>
</evidence>
<feature type="compositionally biased region" description="Basic and acidic residues" evidence="1">
    <location>
        <begin position="23"/>
        <end position="33"/>
    </location>
</feature>
<proteinExistence type="predicted"/>
<sequence length="64" mass="6990">MSKHARTPENPDDDETAYENDADDIRRAREREAGLTALGGPTFGASPYPGGWDDDGDFDAQHNP</sequence>
<dbReference type="RefSeq" id="WP_301208541.1">
    <property type="nucleotide sequence ID" value="NZ_JAROCF010000001.1"/>
</dbReference>
<gene>
    <name evidence="2" type="ORF">P5G50_12490</name>
</gene>
<evidence type="ECO:0000256" key="1">
    <source>
        <dbReference type="SAM" id="MobiDB-lite"/>
    </source>
</evidence>
<dbReference type="EMBL" id="JAROCF010000001">
    <property type="protein sequence ID" value="MDN4615266.1"/>
    <property type="molecule type" value="Genomic_DNA"/>
</dbReference>
<keyword evidence="3" id="KW-1185">Reference proteome</keyword>
<protein>
    <submittedName>
        <fullName evidence="2">Uncharacterized protein</fullName>
    </submittedName>
</protein>
<name>A0ABT8KCU3_9MICO</name>
<feature type="region of interest" description="Disordered" evidence="1">
    <location>
        <begin position="1"/>
        <end position="64"/>
    </location>
</feature>
<reference evidence="2" key="1">
    <citation type="submission" date="2023-06" db="EMBL/GenBank/DDBJ databases">
        <title>MT1 and MT2 Draft Genomes of Novel Species.</title>
        <authorList>
            <person name="Venkateswaran K."/>
        </authorList>
    </citation>
    <scope>NUCLEOTIDE SEQUENCE</scope>
    <source>
        <strain evidence="2">F6_8S_P_1B</strain>
    </source>
</reference>